<feature type="compositionally biased region" description="Pro residues" evidence="1">
    <location>
        <begin position="11"/>
        <end position="46"/>
    </location>
</feature>
<dbReference type="EMBL" id="JAAALK010000289">
    <property type="protein sequence ID" value="KAG8050956.1"/>
    <property type="molecule type" value="Genomic_DNA"/>
</dbReference>
<proteinExistence type="predicted"/>
<dbReference type="Proteomes" id="UP000729402">
    <property type="component" value="Unassembled WGS sequence"/>
</dbReference>
<dbReference type="OrthoDB" id="2016285at2759"/>
<evidence type="ECO:0000313" key="3">
    <source>
        <dbReference type="Proteomes" id="UP000729402"/>
    </source>
</evidence>
<dbReference type="AlphaFoldDB" id="A0A8J5V8L9"/>
<protein>
    <submittedName>
        <fullName evidence="2">Uncharacterized protein</fullName>
    </submittedName>
</protein>
<feature type="region of interest" description="Disordered" evidence="1">
    <location>
        <begin position="1"/>
        <end position="74"/>
    </location>
</feature>
<name>A0A8J5V8L9_ZIZPA</name>
<feature type="compositionally biased region" description="Low complexity" evidence="1">
    <location>
        <begin position="47"/>
        <end position="74"/>
    </location>
</feature>
<gene>
    <name evidence="2" type="ORF">GUJ93_ZPchr0009g479</name>
</gene>
<reference evidence="2" key="1">
    <citation type="journal article" date="2021" name="bioRxiv">
        <title>Whole Genome Assembly and Annotation of Northern Wild Rice, Zizania palustris L., Supports a Whole Genome Duplication in the Zizania Genus.</title>
        <authorList>
            <person name="Haas M."/>
            <person name="Kono T."/>
            <person name="Macchietto M."/>
            <person name="Millas R."/>
            <person name="McGilp L."/>
            <person name="Shao M."/>
            <person name="Duquette J."/>
            <person name="Hirsch C.N."/>
            <person name="Kimball J."/>
        </authorList>
    </citation>
    <scope>NUCLEOTIDE SEQUENCE</scope>
    <source>
        <tissue evidence="2">Fresh leaf tissue</tissue>
    </source>
</reference>
<organism evidence="2 3">
    <name type="scientific">Zizania palustris</name>
    <name type="common">Northern wild rice</name>
    <dbReference type="NCBI Taxonomy" id="103762"/>
    <lineage>
        <taxon>Eukaryota</taxon>
        <taxon>Viridiplantae</taxon>
        <taxon>Streptophyta</taxon>
        <taxon>Embryophyta</taxon>
        <taxon>Tracheophyta</taxon>
        <taxon>Spermatophyta</taxon>
        <taxon>Magnoliopsida</taxon>
        <taxon>Liliopsida</taxon>
        <taxon>Poales</taxon>
        <taxon>Poaceae</taxon>
        <taxon>BOP clade</taxon>
        <taxon>Oryzoideae</taxon>
        <taxon>Oryzeae</taxon>
        <taxon>Zizaniinae</taxon>
        <taxon>Zizania</taxon>
    </lineage>
</organism>
<accession>A0A8J5V8L9</accession>
<comment type="caution">
    <text evidence="2">The sequence shown here is derived from an EMBL/GenBank/DDBJ whole genome shotgun (WGS) entry which is preliminary data.</text>
</comment>
<reference evidence="2" key="2">
    <citation type="submission" date="2021-02" db="EMBL/GenBank/DDBJ databases">
        <authorList>
            <person name="Kimball J.A."/>
            <person name="Haas M.W."/>
            <person name="Macchietto M."/>
            <person name="Kono T."/>
            <person name="Duquette J."/>
            <person name="Shao M."/>
        </authorList>
    </citation>
    <scope>NUCLEOTIDE SEQUENCE</scope>
    <source>
        <tissue evidence="2">Fresh leaf tissue</tissue>
    </source>
</reference>
<keyword evidence="3" id="KW-1185">Reference proteome</keyword>
<sequence length="240" mass="25012">MPTTSPTSPVRAPPPPSLAVPTAPSPPPTSTSSPPSRPFSPTPPSPSSASAQAQPPASYSTSSRTSQSTAGRSTPAVIAVSRDFFGLAELEESHAARLFIHVGDALEAKAVPGSFGGALVDLFANGSVLPELQEAETWRRIGAMVAPGGRVMVNCGGGCVEAEEEGRDGEAMKDATLRALTVAFGNDMVSMMDVDESCVAMTGPMVSAPEEMAAWKARLPPELRQYVDLWRLVYNGTGEK</sequence>
<evidence type="ECO:0000313" key="2">
    <source>
        <dbReference type="EMBL" id="KAG8050956.1"/>
    </source>
</evidence>
<feature type="compositionally biased region" description="Low complexity" evidence="1">
    <location>
        <begin position="1"/>
        <end position="10"/>
    </location>
</feature>
<evidence type="ECO:0000256" key="1">
    <source>
        <dbReference type="SAM" id="MobiDB-lite"/>
    </source>
</evidence>